<reference evidence="1" key="1">
    <citation type="submission" date="2023-03" db="EMBL/GenBank/DDBJ databases">
        <title>Massive genome expansion in bonnet fungi (Mycena s.s.) driven by repeated elements and novel gene families across ecological guilds.</title>
        <authorList>
            <consortium name="Lawrence Berkeley National Laboratory"/>
            <person name="Harder C.B."/>
            <person name="Miyauchi S."/>
            <person name="Viragh M."/>
            <person name="Kuo A."/>
            <person name="Thoen E."/>
            <person name="Andreopoulos B."/>
            <person name="Lu D."/>
            <person name="Skrede I."/>
            <person name="Drula E."/>
            <person name="Henrissat B."/>
            <person name="Morin E."/>
            <person name="Kohler A."/>
            <person name="Barry K."/>
            <person name="LaButti K."/>
            <person name="Morin E."/>
            <person name="Salamov A."/>
            <person name="Lipzen A."/>
            <person name="Mereny Z."/>
            <person name="Hegedus B."/>
            <person name="Baldrian P."/>
            <person name="Stursova M."/>
            <person name="Weitz H."/>
            <person name="Taylor A."/>
            <person name="Grigoriev I.V."/>
            <person name="Nagy L.G."/>
            <person name="Martin F."/>
            <person name="Kauserud H."/>
        </authorList>
    </citation>
    <scope>NUCLEOTIDE SEQUENCE</scope>
    <source>
        <strain evidence="1">CBHHK002</strain>
    </source>
</reference>
<keyword evidence="2" id="KW-1185">Reference proteome</keyword>
<dbReference type="AlphaFoldDB" id="A0AAD6ZX30"/>
<evidence type="ECO:0000313" key="2">
    <source>
        <dbReference type="Proteomes" id="UP001218218"/>
    </source>
</evidence>
<comment type="caution">
    <text evidence="1">The sequence shown here is derived from an EMBL/GenBank/DDBJ whole genome shotgun (WGS) entry which is preliminary data.</text>
</comment>
<accession>A0AAD6ZX30</accession>
<name>A0AAD6ZX30_9AGAR</name>
<proteinExistence type="predicted"/>
<protein>
    <submittedName>
        <fullName evidence="1">Uncharacterized protein</fullName>
    </submittedName>
</protein>
<sequence>MIGASISKQSQHRVVSTGERAGYREMAEVWEKILANVHTVEDGKYVLMCKDCNGDEDRSKNEAKSMLEISKSEMMGVSRAGSIHEHPDPQSETRDGLQLIPTYTAEKHRGVATIGCKKSSICVRKAAHEYRGGDLEWQTRHPRVTDRIEFASTVDPVEFKVSEDLLLVLYSKREFFDAFSQLDQGHDGKKKEAMTSALIRRCRPNPFMMPPPHLEPTKSPISTEPITESGWHSNYYIALGTWPPKGFGPDLDVPREFLPGLWPLDDRRASSGEIEHIYDNFGAVLSARRI</sequence>
<gene>
    <name evidence="1" type="ORF">DFH08DRAFT_811087</name>
</gene>
<evidence type="ECO:0000313" key="1">
    <source>
        <dbReference type="EMBL" id="KAJ7342744.1"/>
    </source>
</evidence>
<dbReference type="Proteomes" id="UP001218218">
    <property type="component" value="Unassembled WGS sequence"/>
</dbReference>
<dbReference type="EMBL" id="JARIHO010000024">
    <property type="protein sequence ID" value="KAJ7342744.1"/>
    <property type="molecule type" value="Genomic_DNA"/>
</dbReference>
<organism evidence="1 2">
    <name type="scientific">Mycena albidolilacea</name>
    <dbReference type="NCBI Taxonomy" id="1033008"/>
    <lineage>
        <taxon>Eukaryota</taxon>
        <taxon>Fungi</taxon>
        <taxon>Dikarya</taxon>
        <taxon>Basidiomycota</taxon>
        <taxon>Agaricomycotina</taxon>
        <taxon>Agaricomycetes</taxon>
        <taxon>Agaricomycetidae</taxon>
        <taxon>Agaricales</taxon>
        <taxon>Marasmiineae</taxon>
        <taxon>Mycenaceae</taxon>
        <taxon>Mycena</taxon>
    </lineage>
</organism>